<comment type="similarity">
    <text evidence="5">Belongs to the TatC family.</text>
</comment>
<keyword evidence="2 5" id="KW-0812">Transmembrane</keyword>
<dbReference type="NCBIfam" id="TIGR00945">
    <property type="entry name" value="tatC"/>
    <property type="match status" value="1"/>
</dbReference>
<evidence type="ECO:0000256" key="1">
    <source>
        <dbReference type="ARBA" id="ARBA00004141"/>
    </source>
</evidence>
<comment type="caution">
    <text evidence="6">The sequence shown here is derived from an EMBL/GenBank/DDBJ whole genome shotgun (WGS) entry which is preliminary data.</text>
</comment>
<keyword evidence="5" id="KW-0813">Transport</keyword>
<feature type="transmembrane region" description="Helical" evidence="5">
    <location>
        <begin position="56"/>
        <end position="81"/>
    </location>
</feature>
<name>A0A0A2BYY0_PROMR</name>
<dbReference type="RefSeq" id="WP_036906856.1">
    <property type="nucleotide sequence ID" value="NZ_CP138967.1"/>
</dbReference>
<feature type="transmembrane region" description="Helical" evidence="5">
    <location>
        <begin position="18"/>
        <end position="36"/>
    </location>
</feature>
<dbReference type="HAMAP" id="MF_00902">
    <property type="entry name" value="TatC"/>
    <property type="match status" value="1"/>
</dbReference>
<dbReference type="PANTHER" id="PTHR30371">
    <property type="entry name" value="SEC-INDEPENDENT PROTEIN TRANSLOCASE PROTEIN TATC"/>
    <property type="match status" value="1"/>
</dbReference>
<evidence type="ECO:0000256" key="4">
    <source>
        <dbReference type="ARBA" id="ARBA00023136"/>
    </source>
</evidence>
<gene>
    <name evidence="5" type="primary">tatC</name>
    <name evidence="6" type="ORF">EV03_1682</name>
</gene>
<sequence>MPLVDHLEELRQRILKSLIAVLLSSVFCLLFVRKLVQALEMPAGKIQFLQVAPGEFLFTSIKVAGYGGLTLSLPFILYQFLKFILPGLTKKEKLLIAPSVAGSAILFFLGIFFAWKALIPAALGFLINYGADVVEPLWSIEKYLDFVLLLMLSTGLAFQLPILQLILGFFEIISWKKMLSAWRFVVIASAIAGAVLTPSTDPITMLLLSASITFLFFVGIGLVALTTNLKGKIRPSFDP</sequence>
<dbReference type="PRINTS" id="PR01840">
    <property type="entry name" value="TATCFAMILY"/>
</dbReference>
<evidence type="ECO:0000313" key="7">
    <source>
        <dbReference type="Proteomes" id="UP000030392"/>
    </source>
</evidence>
<organism evidence="6 7">
    <name type="scientific">Prochlorococcus marinus str. PAC1</name>
    <dbReference type="NCBI Taxonomy" id="59924"/>
    <lineage>
        <taxon>Bacteria</taxon>
        <taxon>Bacillati</taxon>
        <taxon>Cyanobacteriota</taxon>
        <taxon>Cyanophyceae</taxon>
        <taxon>Synechococcales</taxon>
        <taxon>Prochlorococcaceae</taxon>
        <taxon>Prochlorococcus</taxon>
    </lineage>
</organism>
<dbReference type="EMBL" id="JNAX01000015">
    <property type="protein sequence ID" value="KGG19301.1"/>
    <property type="molecule type" value="Genomic_DNA"/>
</dbReference>
<dbReference type="Proteomes" id="UP000030392">
    <property type="component" value="Unassembled WGS sequence"/>
</dbReference>
<keyword evidence="3 5" id="KW-1133">Transmembrane helix</keyword>
<dbReference type="GO" id="GO:0033281">
    <property type="term" value="C:TAT protein transport complex"/>
    <property type="evidence" value="ECO:0007669"/>
    <property type="project" value="UniProtKB-UniRule"/>
</dbReference>
<evidence type="ECO:0000256" key="5">
    <source>
        <dbReference type="HAMAP-Rule" id="MF_00902"/>
    </source>
</evidence>
<accession>A0A0A2BYY0</accession>
<dbReference type="InterPro" id="IPR019820">
    <property type="entry name" value="Sec-indep_translocase_CS"/>
</dbReference>
<comment type="subcellular location">
    <subcellularLocation>
        <location evidence="5">Cell membrane</location>
        <topology evidence="5">Multi-pass membrane protein</topology>
    </subcellularLocation>
    <subcellularLocation>
        <location evidence="1">Membrane</location>
        <topology evidence="1">Multi-pass membrane protein</topology>
    </subcellularLocation>
</comment>
<reference evidence="7" key="1">
    <citation type="journal article" date="2014" name="Sci. Data">
        <title>Genomes of diverse isolates of the marine cyanobacterium Prochlorococcus.</title>
        <authorList>
            <person name="Biller S."/>
            <person name="Berube P."/>
            <person name="Thompson J."/>
            <person name="Kelly L."/>
            <person name="Roggensack S."/>
            <person name="Awad L."/>
            <person name="Roache-Johnson K."/>
            <person name="Ding H."/>
            <person name="Giovannoni S.J."/>
            <person name="Moore L.R."/>
            <person name="Chisholm S.W."/>
        </authorList>
    </citation>
    <scope>NUCLEOTIDE SEQUENCE [LARGE SCALE GENOMIC DNA]</scope>
    <source>
        <strain evidence="7">PAC1</strain>
    </source>
</reference>
<comment type="caution">
    <text evidence="5">Lacks conserved residue(s) required for the propagation of feature annotation.</text>
</comment>
<dbReference type="GO" id="GO:0009977">
    <property type="term" value="F:proton motive force dependent protein transmembrane transporter activity"/>
    <property type="evidence" value="ECO:0007669"/>
    <property type="project" value="TreeGrafter"/>
</dbReference>
<keyword evidence="5" id="KW-1003">Cell membrane</keyword>
<feature type="transmembrane region" description="Helical" evidence="5">
    <location>
        <begin position="181"/>
        <end position="197"/>
    </location>
</feature>
<evidence type="ECO:0000313" key="6">
    <source>
        <dbReference type="EMBL" id="KGG19301.1"/>
    </source>
</evidence>
<keyword evidence="5" id="KW-0811">Translocation</keyword>
<feature type="transmembrane region" description="Helical" evidence="5">
    <location>
        <begin position="146"/>
        <end position="169"/>
    </location>
</feature>
<dbReference type="GO" id="GO:0043953">
    <property type="term" value="P:protein transport by the Tat complex"/>
    <property type="evidence" value="ECO:0007669"/>
    <property type="project" value="UniProtKB-UniRule"/>
</dbReference>
<keyword evidence="4 5" id="KW-0472">Membrane</keyword>
<evidence type="ECO:0000256" key="2">
    <source>
        <dbReference type="ARBA" id="ARBA00022692"/>
    </source>
</evidence>
<dbReference type="GO" id="GO:0065002">
    <property type="term" value="P:intracellular protein transmembrane transport"/>
    <property type="evidence" value="ECO:0007669"/>
    <property type="project" value="TreeGrafter"/>
</dbReference>
<feature type="transmembrane region" description="Helical" evidence="5">
    <location>
        <begin position="203"/>
        <end position="225"/>
    </location>
</feature>
<dbReference type="AlphaFoldDB" id="A0A0A2BYY0"/>
<proteinExistence type="inferred from homology"/>
<protein>
    <recommendedName>
        <fullName evidence="5">Sec-independent protein translocase protein TatC</fullName>
    </recommendedName>
</protein>
<dbReference type="PROSITE" id="PS01218">
    <property type="entry name" value="TATC"/>
    <property type="match status" value="1"/>
</dbReference>
<dbReference type="Pfam" id="PF00902">
    <property type="entry name" value="TatC"/>
    <property type="match status" value="1"/>
</dbReference>
<evidence type="ECO:0000256" key="3">
    <source>
        <dbReference type="ARBA" id="ARBA00022989"/>
    </source>
</evidence>
<keyword evidence="5" id="KW-0653">Protein transport</keyword>
<dbReference type="InterPro" id="IPR002033">
    <property type="entry name" value="TatC"/>
</dbReference>
<dbReference type="PANTHER" id="PTHR30371:SF0">
    <property type="entry name" value="SEC-INDEPENDENT PROTEIN TRANSLOCASE PROTEIN TATC, CHLOROPLASTIC-RELATED"/>
    <property type="match status" value="1"/>
</dbReference>
<comment type="subunit">
    <text evidence="5">Forms a complex with TatA.</text>
</comment>
<comment type="function">
    <text evidence="5">Part of the twin-arginine translocation (Tat) system that transports large folded proteins containing a characteristic twin-arginine motif in their signal peptide across membranes.</text>
</comment>